<evidence type="ECO:0000313" key="3">
    <source>
        <dbReference type="EMBL" id="KAF5728384.1"/>
    </source>
</evidence>
<gene>
    <name evidence="3" type="ORF">HS088_TW21G00531</name>
</gene>
<reference evidence="3 4" key="1">
    <citation type="journal article" date="2020" name="Nat. Commun.">
        <title>Genome of Tripterygium wilfordii and identification of cytochrome P450 involved in triptolide biosynthesis.</title>
        <authorList>
            <person name="Tu L."/>
            <person name="Su P."/>
            <person name="Zhang Z."/>
            <person name="Gao L."/>
            <person name="Wang J."/>
            <person name="Hu T."/>
            <person name="Zhou J."/>
            <person name="Zhang Y."/>
            <person name="Zhao Y."/>
            <person name="Liu Y."/>
            <person name="Song Y."/>
            <person name="Tong Y."/>
            <person name="Lu Y."/>
            <person name="Yang J."/>
            <person name="Xu C."/>
            <person name="Jia M."/>
            <person name="Peters R.J."/>
            <person name="Huang L."/>
            <person name="Gao W."/>
        </authorList>
    </citation>
    <scope>NUCLEOTIDE SEQUENCE [LARGE SCALE GENOMIC DNA]</scope>
    <source>
        <strain evidence="4">cv. XIE 37</strain>
        <tissue evidence="3">Leaf</tissue>
    </source>
</reference>
<evidence type="ECO:0000256" key="2">
    <source>
        <dbReference type="PROSITE-ProRule" id="PRU00708"/>
    </source>
</evidence>
<dbReference type="AlphaFoldDB" id="A0A7J7C2K5"/>
<dbReference type="OrthoDB" id="119302at2759"/>
<dbReference type="PROSITE" id="PS51375">
    <property type="entry name" value="PPR"/>
    <property type="match status" value="3"/>
</dbReference>
<protein>
    <recommendedName>
        <fullName evidence="5">Pentatricopeptide repeat-containing protein</fullName>
    </recommendedName>
</protein>
<keyword evidence="4" id="KW-1185">Reference proteome</keyword>
<proteinExistence type="predicted"/>
<comment type="caution">
    <text evidence="3">The sequence shown here is derived from an EMBL/GenBank/DDBJ whole genome shotgun (WGS) entry which is preliminary data.</text>
</comment>
<dbReference type="Pfam" id="PF13812">
    <property type="entry name" value="PPR_3"/>
    <property type="match status" value="1"/>
</dbReference>
<evidence type="ECO:0008006" key="5">
    <source>
        <dbReference type="Google" id="ProtNLM"/>
    </source>
</evidence>
<dbReference type="FunCoup" id="A0A7J7C2K5">
    <property type="interactions" value="1578"/>
</dbReference>
<dbReference type="Pfam" id="PF01535">
    <property type="entry name" value="PPR"/>
    <property type="match status" value="3"/>
</dbReference>
<evidence type="ECO:0000256" key="1">
    <source>
        <dbReference type="ARBA" id="ARBA00022737"/>
    </source>
</evidence>
<dbReference type="Pfam" id="PF13041">
    <property type="entry name" value="PPR_2"/>
    <property type="match status" value="1"/>
</dbReference>
<feature type="repeat" description="PPR" evidence="2">
    <location>
        <begin position="566"/>
        <end position="600"/>
    </location>
</feature>
<dbReference type="Proteomes" id="UP000593562">
    <property type="component" value="Unassembled WGS sequence"/>
</dbReference>
<dbReference type="EMBL" id="JAAARO010000021">
    <property type="protein sequence ID" value="KAF5728384.1"/>
    <property type="molecule type" value="Genomic_DNA"/>
</dbReference>
<feature type="repeat" description="PPR" evidence="2">
    <location>
        <begin position="601"/>
        <end position="635"/>
    </location>
</feature>
<dbReference type="Gene3D" id="1.25.40.10">
    <property type="entry name" value="Tetratricopeptide repeat domain"/>
    <property type="match status" value="4"/>
</dbReference>
<dbReference type="InParanoid" id="A0A7J7C2K5"/>
<keyword evidence="1" id="KW-0677">Repeat</keyword>
<name>A0A7J7C2K5_TRIWF</name>
<dbReference type="InterPro" id="IPR002885">
    <property type="entry name" value="PPR_rpt"/>
</dbReference>
<dbReference type="PANTHER" id="PTHR47859">
    <property type="entry name" value="PENTATRICOPEPTIDE REPEAT-CONTAINING PROTEIN"/>
    <property type="match status" value="1"/>
</dbReference>
<dbReference type="NCBIfam" id="TIGR00756">
    <property type="entry name" value="PPR"/>
    <property type="match status" value="3"/>
</dbReference>
<dbReference type="PANTHER" id="PTHR47859:SF1">
    <property type="entry name" value="PENTATRICOPEPTIDE REPEAT-CONTAINING PROTEIN"/>
    <property type="match status" value="1"/>
</dbReference>
<sequence length="820" mass="92927">MHRPVWKLRSITDSFAKSKSKSQHVWGLGNVADKVGVSRFVSTSTGVCYFRGYRGDLTKTAQMQIVSALRLGERSRASSLLLDLGHGNHALRADDFVDILSYCASSPDPLFVMETWQIMKEKNISLNSLCYMHMMEALCKGGYLDEAFNLINILGESHSICGILPVYNSFLRACAKMRSIIHANQCLHVMEQRMVGKNESTYPELVELAVWQQDLSTVHEIWRDYIKHYSPGILCLQKFIWSFSRLRDLKSAYETLQHMVVLAIRGNHFVERTVEGRFYSSRLDIPIPSSGELSSEKFNLENTELEDYASEVNHCSSLKSAVETVGMGVLSNHMSWPAKSLVRRSFNDVIHACAKTKECGLAEQLMLQMQSLGLQPSINTYDGFVKTVVSEKGTRDGMKLLKLMQQRNLKPYDSTFATLAIGFSRDLELDLAEALLDQISRNRHLHPYNAFLAACDMTDQPERAVPILAKMKRLKVRPDIRTYELLFSLFGNVNAPYEEGNILSQVDSSKRINAIEMHMAKNGIQHSQLSMKNLLKALGTEGMIRELIQYLRVAENLFRHNGTCLGTPIYNVVLHSLVKAEESHRAIEIFKNMKLCGFQPNAATYSIMIECCSVIRCFKSACALVSLMLRDGYYPETLVYTSLIKILLKDGDFDGALNLLDQANLEDIQLDILLYNTILYKAHEEATMHGFGMIIISILAQEKIQPDPSTCHYVFSAYVDAGFHGTAMEALQVLSMRMISEDDHQDMRTKFEEEFILDEGLEAESRIIQLFKDSDEYLAVALLNLRWCAILGFPIHWSPNQSLWVRKLATSYDARTSYAN</sequence>
<feature type="repeat" description="PPR" evidence="2">
    <location>
        <begin position="342"/>
        <end position="376"/>
    </location>
</feature>
<accession>A0A7J7C2K5</accession>
<dbReference type="InterPro" id="IPR011990">
    <property type="entry name" value="TPR-like_helical_dom_sf"/>
</dbReference>
<evidence type="ECO:0000313" key="4">
    <source>
        <dbReference type="Proteomes" id="UP000593562"/>
    </source>
</evidence>
<organism evidence="3 4">
    <name type="scientific">Tripterygium wilfordii</name>
    <name type="common">Thunder God vine</name>
    <dbReference type="NCBI Taxonomy" id="458696"/>
    <lineage>
        <taxon>Eukaryota</taxon>
        <taxon>Viridiplantae</taxon>
        <taxon>Streptophyta</taxon>
        <taxon>Embryophyta</taxon>
        <taxon>Tracheophyta</taxon>
        <taxon>Spermatophyta</taxon>
        <taxon>Magnoliopsida</taxon>
        <taxon>eudicotyledons</taxon>
        <taxon>Gunneridae</taxon>
        <taxon>Pentapetalae</taxon>
        <taxon>rosids</taxon>
        <taxon>fabids</taxon>
        <taxon>Celastrales</taxon>
        <taxon>Celastraceae</taxon>
        <taxon>Tripterygium</taxon>
    </lineage>
</organism>